<dbReference type="GO" id="GO:0070403">
    <property type="term" value="F:NAD+ binding"/>
    <property type="evidence" value="ECO:0007669"/>
    <property type="project" value="InterPro"/>
</dbReference>
<dbReference type="AlphaFoldDB" id="E3GZ75"/>
<dbReference type="CDD" id="cd05230">
    <property type="entry name" value="UGD_SDR_e"/>
    <property type="match status" value="1"/>
</dbReference>
<dbReference type="PANTHER" id="PTHR43078:SF6">
    <property type="entry name" value="UDP-GLUCURONIC ACID DECARBOXYLASE 1"/>
    <property type="match status" value="1"/>
</dbReference>
<keyword evidence="15" id="KW-1185">Reference proteome</keyword>
<evidence type="ECO:0000256" key="5">
    <source>
        <dbReference type="ARBA" id="ARBA00022968"/>
    </source>
</evidence>
<comment type="cofactor">
    <cofactor evidence="1">
        <name>NAD(+)</name>
        <dbReference type="ChEBI" id="CHEBI:57540"/>
    </cofactor>
</comment>
<dbReference type="SUPFAM" id="SSF51735">
    <property type="entry name" value="NAD(P)-binding Rossmann-fold domains"/>
    <property type="match status" value="1"/>
</dbReference>
<evidence type="ECO:0000256" key="4">
    <source>
        <dbReference type="ARBA" id="ARBA00022793"/>
    </source>
</evidence>
<evidence type="ECO:0000256" key="10">
    <source>
        <dbReference type="ARBA" id="ARBA00023180"/>
    </source>
</evidence>
<evidence type="ECO:0000256" key="2">
    <source>
        <dbReference type="ARBA" id="ARBA00004323"/>
    </source>
</evidence>
<keyword evidence="7" id="KW-0520">NAD</keyword>
<keyword evidence="5" id="KW-0735">Signal-anchor</keyword>
<organism evidence="14 15">
    <name type="scientific">Methanothermus fervidus (strain ATCC 43054 / DSM 2088 / JCM 10308 / V24 S)</name>
    <dbReference type="NCBI Taxonomy" id="523846"/>
    <lineage>
        <taxon>Archaea</taxon>
        <taxon>Methanobacteriati</taxon>
        <taxon>Methanobacteriota</taxon>
        <taxon>Methanomada group</taxon>
        <taxon>Methanobacteria</taxon>
        <taxon>Methanobacteriales</taxon>
        <taxon>Methanothermaceae</taxon>
        <taxon>Methanothermus</taxon>
    </lineage>
</organism>
<keyword evidence="4" id="KW-0210">Decarboxylase</keyword>
<dbReference type="GO" id="GO:0005737">
    <property type="term" value="C:cytoplasm"/>
    <property type="evidence" value="ECO:0007669"/>
    <property type="project" value="TreeGrafter"/>
</dbReference>
<dbReference type="InterPro" id="IPR044516">
    <property type="entry name" value="UXS-like"/>
</dbReference>
<proteinExistence type="predicted"/>
<dbReference type="Gene3D" id="3.40.50.720">
    <property type="entry name" value="NAD(P)-binding Rossmann-like Domain"/>
    <property type="match status" value="1"/>
</dbReference>
<keyword evidence="3" id="KW-0812">Transmembrane</keyword>
<dbReference type="InterPro" id="IPR001509">
    <property type="entry name" value="Epimerase_deHydtase"/>
</dbReference>
<dbReference type="OrthoDB" id="4907at2157"/>
<accession>E3GZ75</accession>
<evidence type="ECO:0000313" key="15">
    <source>
        <dbReference type="Proteomes" id="UP000002315"/>
    </source>
</evidence>
<keyword evidence="6" id="KW-1133">Transmembrane helix</keyword>
<protein>
    <submittedName>
        <fullName evidence="14">NAD-dependent epimerase/dehydratase</fullName>
    </submittedName>
</protein>
<evidence type="ECO:0000256" key="1">
    <source>
        <dbReference type="ARBA" id="ARBA00001911"/>
    </source>
</evidence>
<dbReference type="PRINTS" id="PR01713">
    <property type="entry name" value="NUCEPIMERASE"/>
</dbReference>
<name>E3GZ75_METFV</name>
<sequence>MRILITGVAGFIGSHLAERFIKEGHKVLGVDNFITGNFRNIKKLVKSPNFKFKKLDISKKTIDFDADIVMHFASPASPVDYYRYPLETLKAGSYGTFNTLNIARKNDARYILASTSEVYGDPEVHPQKESYWGNVNPIGPRAVYDEAKRFAEATTAAYHREFGLDTRIIRIFNTYGPRMKPDDGRVIPNFITQALKGEKITVYGDGTQTRSFCYIDDLVEGIYRLSIKDNLDGEVVNLGNPEEYRIIDLAKLIIDLVGKDLEITYKKLPKDDPKRRRPDITKAKKLIGWEPKTPLKIGLKKTIKYFKKILGEKT</sequence>
<keyword evidence="10" id="KW-0325">Glycoprotein</keyword>
<dbReference type="STRING" id="523846.Mfer_0808"/>
<feature type="domain" description="NAD-dependent epimerase/dehydratase" evidence="13">
    <location>
        <begin position="3"/>
        <end position="239"/>
    </location>
</feature>
<evidence type="ECO:0000256" key="6">
    <source>
        <dbReference type="ARBA" id="ARBA00022989"/>
    </source>
</evidence>
<evidence type="ECO:0000256" key="9">
    <source>
        <dbReference type="ARBA" id="ARBA00023136"/>
    </source>
</evidence>
<dbReference type="EMBL" id="CP002278">
    <property type="protein sequence ID" value="ADP77607.1"/>
    <property type="molecule type" value="Genomic_DNA"/>
</dbReference>
<keyword evidence="8" id="KW-0333">Golgi apparatus</keyword>
<evidence type="ECO:0000313" key="14">
    <source>
        <dbReference type="EMBL" id="ADP77607.1"/>
    </source>
</evidence>
<evidence type="ECO:0000256" key="12">
    <source>
        <dbReference type="ARBA" id="ARBA00037859"/>
    </source>
</evidence>
<evidence type="ECO:0000256" key="8">
    <source>
        <dbReference type="ARBA" id="ARBA00023034"/>
    </source>
</evidence>
<dbReference type="FunFam" id="3.40.50.720:FF:000065">
    <property type="entry name" value="UDP-glucuronic acid decarboxylase 1"/>
    <property type="match status" value="1"/>
</dbReference>
<evidence type="ECO:0000259" key="13">
    <source>
        <dbReference type="Pfam" id="PF01370"/>
    </source>
</evidence>
<dbReference type="KEGG" id="mfv:Mfer_0808"/>
<dbReference type="GO" id="GO:0033320">
    <property type="term" value="P:UDP-D-xylose biosynthetic process"/>
    <property type="evidence" value="ECO:0007669"/>
    <property type="project" value="UniProtKB-UniPathway"/>
</dbReference>
<gene>
    <name evidence="14" type="ordered locus">Mfer_0808</name>
</gene>
<dbReference type="Pfam" id="PF01370">
    <property type="entry name" value="Epimerase"/>
    <property type="match status" value="1"/>
</dbReference>
<dbReference type="GO" id="GO:0048040">
    <property type="term" value="F:UDP-glucuronate decarboxylase activity"/>
    <property type="evidence" value="ECO:0007669"/>
    <property type="project" value="TreeGrafter"/>
</dbReference>
<keyword evidence="9" id="KW-0472">Membrane</keyword>
<evidence type="ECO:0000256" key="11">
    <source>
        <dbReference type="ARBA" id="ARBA00023239"/>
    </source>
</evidence>
<dbReference type="InterPro" id="IPR036291">
    <property type="entry name" value="NAD(P)-bd_dom_sf"/>
</dbReference>
<dbReference type="PANTHER" id="PTHR43078">
    <property type="entry name" value="UDP-GLUCURONIC ACID DECARBOXYLASE-RELATED"/>
    <property type="match status" value="1"/>
</dbReference>
<dbReference type="HOGENOM" id="CLU_007383_4_0_2"/>
<evidence type="ECO:0000256" key="3">
    <source>
        <dbReference type="ARBA" id="ARBA00022692"/>
    </source>
</evidence>
<dbReference type="UniPathway" id="UPA00796">
    <property type="reaction ID" value="UER00771"/>
</dbReference>
<dbReference type="GO" id="GO:0042732">
    <property type="term" value="P:D-xylose metabolic process"/>
    <property type="evidence" value="ECO:0007669"/>
    <property type="project" value="InterPro"/>
</dbReference>
<comment type="subcellular location">
    <subcellularLocation>
        <location evidence="2">Golgi apparatus membrane</location>
        <topology evidence="2">Single-pass type II membrane protein</topology>
    </subcellularLocation>
    <subcellularLocation>
        <location evidence="12">Golgi apparatus</location>
        <location evidence="12">Golgi stack membrane</location>
    </subcellularLocation>
</comment>
<reference evidence="14 15" key="1">
    <citation type="journal article" date="2010" name="Stand. Genomic Sci.">
        <title>Complete genome sequence of Methanothermus fervidus type strain (V24S).</title>
        <authorList>
            <person name="Anderson I."/>
            <person name="Djao O.D."/>
            <person name="Misra M."/>
            <person name="Chertkov O."/>
            <person name="Nolan M."/>
            <person name="Lucas S."/>
            <person name="Lapidus A."/>
            <person name="Del Rio T.G."/>
            <person name="Tice H."/>
            <person name="Cheng J.F."/>
            <person name="Tapia R."/>
            <person name="Han C."/>
            <person name="Goodwin L."/>
            <person name="Pitluck S."/>
            <person name="Liolios K."/>
            <person name="Ivanova N."/>
            <person name="Mavromatis K."/>
            <person name="Mikhailova N."/>
            <person name="Pati A."/>
            <person name="Brambilla E."/>
            <person name="Chen A."/>
            <person name="Palaniappan K."/>
            <person name="Land M."/>
            <person name="Hauser L."/>
            <person name="Chang Y.J."/>
            <person name="Jeffries C.D."/>
            <person name="Sikorski J."/>
            <person name="Spring S."/>
            <person name="Rohde M."/>
            <person name="Eichinger K."/>
            <person name="Huber H."/>
            <person name="Wirth R."/>
            <person name="Goker M."/>
            <person name="Detter J.C."/>
            <person name="Woyke T."/>
            <person name="Bristow J."/>
            <person name="Eisen J.A."/>
            <person name="Markowitz V."/>
            <person name="Hugenholtz P."/>
            <person name="Klenk H.P."/>
            <person name="Kyrpides N.C."/>
        </authorList>
    </citation>
    <scope>NUCLEOTIDE SEQUENCE [LARGE SCALE GENOMIC DNA]</scope>
    <source>
        <strain evidence="15">ATCC 43054 / DSM 2088 / JCM 10308 / V24 S</strain>
    </source>
</reference>
<dbReference type="Proteomes" id="UP000002315">
    <property type="component" value="Chromosome"/>
</dbReference>
<evidence type="ECO:0000256" key="7">
    <source>
        <dbReference type="ARBA" id="ARBA00023027"/>
    </source>
</evidence>
<keyword evidence="11" id="KW-0456">Lyase</keyword>